<dbReference type="Pfam" id="PF00775">
    <property type="entry name" value="Dioxygenase_C"/>
    <property type="match status" value="1"/>
</dbReference>
<evidence type="ECO:0000256" key="3">
    <source>
        <dbReference type="ARBA" id="ARBA00023002"/>
    </source>
</evidence>
<dbReference type="InterPro" id="IPR039387">
    <property type="entry name" value="3_4-PCD"/>
</dbReference>
<dbReference type="RefSeq" id="WP_079364272.1">
    <property type="nucleotide sequence ID" value="NZ_CP037867.1"/>
</dbReference>
<dbReference type="InterPro" id="IPR006311">
    <property type="entry name" value="TAT_signal"/>
</dbReference>
<dbReference type="InterPro" id="IPR015889">
    <property type="entry name" value="Intradiol_dOase_core"/>
</dbReference>
<dbReference type="PROSITE" id="PS51318">
    <property type="entry name" value="TAT"/>
    <property type="match status" value="1"/>
</dbReference>
<comment type="similarity">
    <text evidence="1">Belongs to the intradiol ring-cleavage dioxygenase family.</text>
</comment>
<dbReference type="CDD" id="cd03459">
    <property type="entry name" value="3_4-PCD"/>
    <property type="match status" value="1"/>
</dbReference>
<dbReference type="SUPFAM" id="SSF49482">
    <property type="entry name" value="Aromatic compound dioxygenase"/>
    <property type="match status" value="1"/>
</dbReference>
<sequence>MPTAPLSSRRSLLKGGAGLIAATAAPAWLTPARAQGKTLRPTPGQTEGPYYPVAFPPDTDFDLLRTGAAAYGKGQPAWVSGTVTDTRGVPLAGGVIEIWQCDQDGHYHHPGDGGRADPTFQGFGKVTLGKDGGYRFRTLKPAPYSGRTPHIHVKVKLDGQELLTTQFYVQGDPGNARDFLWRRLGEEGQAALTRPFVNGPDGMKAEYAVVVQA</sequence>
<keyword evidence="3 5" id="KW-0560">Oxidoreductase</keyword>
<dbReference type="PROSITE" id="PS00083">
    <property type="entry name" value="INTRADIOL_DIOXYGENAS"/>
    <property type="match status" value="1"/>
</dbReference>
<evidence type="ECO:0000256" key="1">
    <source>
        <dbReference type="ARBA" id="ARBA00007825"/>
    </source>
</evidence>
<dbReference type="EC" id="1.13.11.3" evidence="5"/>
<dbReference type="AlphaFoldDB" id="A0A4P6WYU8"/>
<gene>
    <name evidence="5" type="primary">pcaH</name>
    <name evidence="5" type="ORF">HPF_02585</name>
</gene>
<dbReference type="GO" id="GO:0018578">
    <property type="term" value="F:protocatechuate 3,4-dioxygenase activity"/>
    <property type="evidence" value="ECO:0007669"/>
    <property type="project" value="UniProtKB-EC"/>
</dbReference>
<evidence type="ECO:0000256" key="2">
    <source>
        <dbReference type="ARBA" id="ARBA00022964"/>
    </source>
</evidence>
<evidence type="ECO:0000313" key="5">
    <source>
        <dbReference type="EMBL" id="QBM26551.1"/>
    </source>
</evidence>
<dbReference type="PANTHER" id="PTHR33711">
    <property type="entry name" value="DIOXYGENASE, PUTATIVE (AFU_ORTHOLOGUE AFUA_2G02910)-RELATED"/>
    <property type="match status" value="1"/>
</dbReference>
<evidence type="ECO:0000313" key="6">
    <source>
        <dbReference type="Proteomes" id="UP000293912"/>
    </source>
</evidence>
<organism evidence="5 6">
    <name type="scientific">Hydrogenophaga pseudoflava</name>
    <name type="common">Pseudomonas carboxydoflava</name>
    <dbReference type="NCBI Taxonomy" id="47421"/>
    <lineage>
        <taxon>Bacteria</taxon>
        <taxon>Pseudomonadati</taxon>
        <taxon>Pseudomonadota</taxon>
        <taxon>Betaproteobacteria</taxon>
        <taxon>Burkholderiales</taxon>
        <taxon>Comamonadaceae</taxon>
        <taxon>Hydrogenophaga</taxon>
    </lineage>
</organism>
<dbReference type="Gene3D" id="2.60.130.10">
    <property type="entry name" value="Aromatic compound dioxygenase"/>
    <property type="match status" value="1"/>
</dbReference>
<evidence type="ECO:0000259" key="4">
    <source>
        <dbReference type="PROSITE" id="PS00083"/>
    </source>
</evidence>
<feature type="domain" description="Intradiol ring-cleavage dioxygenases" evidence="4">
    <location>
        <begin position="79"/>
        <end position="107"/>
    </location>
</feature>
<reference evidence="5 6" key="1">
    <citation type="submission" date="2019-03" db="EMBL/GenBank/DDBJ databases">
        <authorList>
            <person name="Sebastian G."/>
            <person name="Baumann P."/>
            <person name="Ruckert C."/>
            <person name="Kalinowski J."/>
            <person name="Nebel B."/>
            <person name="Takors R."/>
            <person name="Blombach B."/>
        </authorList>
    </citation>
    <scope>NUCLEOTIDE SEQUENCE [LARGE SCALE GENOMIC DNA]</scope>
    <source>
        <strain evidence="5 6">DSM 1084</strain>
    </source>
</reference>
<protein>
    <submittedName>
        <fullName evidence="5">Protocatechuate 3,4-dioxygenase beta chain</fullName>
        <ecNumber evidence="5">1.13.11.3</ecNumber>
    </submittedName>
</protein>
<keyword evidence="2 5" id="KW-0223">Dioxygenase</keyword>
<keyword evidence="6" id="KW-1185">Reference proteome</keyword>
<proteinExistence type="inferred from homology"/>
<dbReference type="KEGG" id="hpse:HPF_02585"/>
<dbReference type="PANTHER" id="PTHR33711:SF9">
    <property type="entry name" value="PROTOCATECHUATE 3,4-DIOXYGENASE ALPHA CHAIN"/>
    <property type="match status" value="1"/>
</dbReference>
<name>A0A4P6WYU8_HYDPS</name>
<dbReference type="EMBL" id="CP037867">
    <property type="protein sequence ID" value="QBM26551.1"/>
    <property type="molecule type" value="Genomic_DNA"/>
</dbReference>
<dbReference type="InterPro" id="IPR000627">
    <property type="entry name" value="Intradiol_dOase_C"/>
</dbReference>
<dbReference type="InterPro" id="IPR050770">
    <property type="entry name" value="Intradiol_RC_Dioxygenase"/>
</dbReference>
<dbReference type="GO" id="GO:0008199">
    <property type="term" value="F:ferric iron binding"/>
    <property type="evidence" value="ECO:0007669"/>
    <property type="project" value="InterPro"/>
</dbReference>
<accession>A0A4P6WYU8</accession>
<dbReference type="Proteomes" id="UP000293912">
    <property type="component" value="Chromosome"/>
</dbReference>